<dbReference type="Pfam" id="PF21733">
    <property type="entry name" value="Death_3"/>
    <property type="match status" value="1"/>
</dbReference>
<evidence type="ECO:0000259" key="10">
    <source>
        <dbReference type="PROSITE" id="PS50050"/>
    </source>
</evidence>
<reference evidence="11" key="3">
    <citation type="submission" date="2025-08" db="UniProtKB">
        <authorList>
            <consortium name="Ensembl"/>
        </authorList>
    </citation>
    <scope>IDENTIFICATION</scope>
</reference>
<reference evidence="11" key="2">
    <citation type="submission" date="2020-02" db="EMBL/GenBank/DDBJ databases">
        <title>Esox lucius (northern pike) genome, fEsoLuc1, primary haplotype.</title>
        <authorList>
            <person name="Myers G."/>
            <person name="Karagic N."/>
            <person name="Meyer A."/>
            <person name="Pippel M."/>
            <person name="Reichard M."/>
            <person name="Winkler S."/>
            <person name="Tracey A."/>
            <person name="Sims Y."/>
            <person name="Howe K."/>
            <person name="Rhie A."/>
            <person name="Formenti G."/>
            <person name="Durbin R."/>
            <person name="Fedrigo O."/>
            <person name="Jarvis E.D."/>
        </authorList>
    </citation>
    <scope>NUCLEOTIDE SEQUENCE [LARGE SCALE GENOMIC DNA]</scope>
</reference>
<dbReference type="InterPro" id="IPR052459">
    <property type="entry name" value="TNFRSF_decoy_receptor"/>
</dbReference>
<dbReference type="SUPFAM" id="SSF57586">
    <property type="entry name" value="TNF receptor-like"/>
    <property type="match status" value="2"/>
</dbReference>
<feature type="repeat" description="TNFR-Cys" evidence="8">
    <location>
        <begin position="122"/>
        <end position="163"/>
    </location>
</feature>
<feature type="region of interest" description="Disordered" evidence="9">
    <location>
        <begin position="345"/>
        <end position="368"/>
    </location>
</feature>
<evidence type="ECO:0000256" key="2">
    <source>
        <dbReference type="ARBA" id="ARBA00022525"/>
    </source>
</evidence>
<dbReference type="GO" id="GO:0006915">
    <property type="term" value="P:apoptotic process"/>
    <property type="evidence" value="ECO:0007669"/>
    <property type="project" value="UniProtKB-KW"/>
</dbReference>
<accession>A0A3P8ZA79</accession>
<name>A0A3P8ZA79_ESOLU</name>
<dbReference type="Gene3D" id="2.10.50.10">
    <property type="entry name" value="Tumor Necrosis Factor Receptor, subunit A, domain 2"/>
    <property type="match status" value="2"/>
</dbReference>
<dbReference type="InterPro" id="IPR001368">
    <property type="entry name" value="TNFR/NGFR_Cys_rich_reg"/>
</dbReference>
<evidence type="ECO:0000256" key="9">
    <source>
        <dbReference type="SAM" id="MobiDB-lite"/>
    </source>
</evidence>
<dbReference type="InParanoid" id="A0A3P8ZA79"/>
<evidence type="ECO:0000313" key="11">
    <source>
        <dbReference type="Ensembl" id="ENSELUP00000025734.3"/>
    </source>
</evidence>
<keyword evidence="12" id="KW-1185">Reference proteome</keyword>
<evidence type="ECO:0000256" key="3">
    <source>
        <dbReference type="ARBA" id="ARBA00022703"/>
    </source>
</evidence>
<dbReference type="SMART" id="SM00208">
    <property type="entry name" value="TNFR"/>
    <property type="match status" value="4"/>
</dbReference>
<reference evidence="12" key="1">
    <citation type="journal article" date="2014" name="PLoS ONE">
        <title>The genome and linkage map of the northern pike (Esox lucius): conserved synteny revealed between the salmonid sister group and the Neoteleostei.</title>
        <authorList>
            <person name="Rondeau E.B."/>
            <person name="Minkley D.R."/>
            <person name="Leong J.S."/>
            <person name="Messmer A.M."/>
            <person name="Jantzen J.R."/>
            <person name="von Schalburg K.R."/>
            <person name="Lemon C."/>
            <person name="Bird N.H."/>
            <person name="Koop B.F."/>
        </authorList>
    </citation>
    <scope>NUCLEOTIDE SEQUENCE</scope>
</reference>
<evidence type="ECO:0000313" key="12">
    <source>
        <dbReference type="Proteomes" id="UP000265140"/>
    </source>
</evidence>
<feature type="disulfide bond" evidence="8">
    <location>
        <begin position="123"/>
        <end position="138"/>
    </location>
</feature>
<keyword evidence="4" id="KW-0732">Signal</keyword>
<feature type="domain" description="TNFR-Cys" evidence="10">
    <location>
        <begin position="122"/>
        <end position="163"/>
    </location>
</feature>
<keyword evidence="3" id="KW-0053">Apoptosis</keyword>
<feature type="disulfide bond" evidence="8">
    <location>
        <begin position="145"/>
        <end position="163"/>
    </location>
</feature>
<evidence type="ECO:0000256" key="6">
    <source>
        <dbReference type="ARBA" id="ARBA00023157"/>
    </source>
</evidence>
<dbReference type="GO" id="GO:0005576">
    <property type="term" value="C:extracellular region"/>
    <property type="evidence" value="ECO:0007669"/>
    <property type="project" value="UniProtKB-SubCell"/>
</dbReference>
<evidence type="ECO:0000256" key="4">
    <source>
        <dbReference type="ARBA" id="ARBA00022729"/>
    </source>
</evidence>
<evidence type="ECO:0000256" key="1">
    <source>
        <dbReference type="ARBA" id="ARBA00004613"/>
    </source>
</evidence>
<dbReference type="InterPro" id="IPR048522">
    <property type="entry name" value="Death_3_fish"/>
</dbReference>
<dbReference type="PANTHER" id="PTHR23097">
    <property type="entry name" value="TUMOR NECROSIS FACTOR RECEPTOR SUPERFAMILY MEMBER"/>
    <property type="match status" value="1"/>
</dbReference>
<organism evidence="11 12">
    <name type="scientific">Esox lucius</name>
    <name type="common">Northern pike</name>
    <dbReference type="NCBI Taxonomy" id="8010"/>
    <lineage>
        <taxon>Eukaryota</taxon>
        <taxon>Metazoa</taxon>
        <taxon>Chordata</taxon>
        <taxon>Craniata</taxon>
        <taxon>Vertebrata</taxon>
        <taxon>Euteleostomi</taxon>
        <taxon>Actinopterygii</taxon>
        <taxon>Neopterygii</taxon>
        <taxon>Teleostei</taxon>
        <taxon>Protacanthopterygii</taxon>
        <taxon>Esociformes</taxon>
        <taxon>Esocidae</taxon>
        <taxon>Esox</taxon>
    </lineage>
</organism>
<dbReference type="AlphaFoldDB" id="A0A3P8ZA79"/>
<dbReference type="GeneTree" id="ENSGT00940000155167"/>
<dbReference type="Ensembl" id="ENSELUT00000037486.3">
    <property type="protein sequence ID" value="ENSELUP00000025734.3"/>
    <property type="gene ID" value="ENSELUG00000024407.3"/>
</dbReference>
<keyword evidence="5" id="KW-0677">Repeat</keyword>
<keyword evidence="2" id="KW-0964">Secreted</keyword>
<dbReference type="OMA" id="NCKNATY"/>
<evidence type="ECO:0000256" key="8">
    <source>
        <dbReference type="PROSITE-ProRule" id="PRU00206"/>
    </source>
</evidence>
<dbReference type="PANTHER" id="PTHR23097:SF90">
    <property type="entry name" value="TUMOR NECROSIS FACTOR RECEPTOR SUPERFAMILY MEMBER 11B"/>
    <property type="match status" value="1"/>
</dbReference>
<keyword evidence="6 8" id="KW-1015">Disulfide bond</keyword>
<dbReference type="PROSITE" id="PS50050">
    <property type="entry name" value="TNFR_NGFR_2"/>
    <property type="match status" value="2"/>
</dbReference>
<feature type="repeat" description="TNFR-Cys" evidence="8">
    <location>
        <begin position="164"/>
        <end position="200"/>
    </location>
</feature>
<keyword evidence="7" id="KW-0325">Glycoprotein</keyword>
<feature type="disulfide bond" evidence="8">
    <location>
        <begin position="182"/>
        <end position="200"/>
    </location>
</feature>
<sequence length="368" mass="41238">MPGINTTHLTTLGAEGTYMPFMMRRNGTGVYNDKTTNVQGWLMKTAAVAASSLETSGTGTATGLRLFPILVALAAVQPSCGSLQTYQYQEPITNKLLTCDRCPPGFHMLKDCTSATPTVCKPCPPNHYTQYWNYLPRCLYCSTFCGENQRVKEECSSQNNRVCECEEGFYSDTGFCIRHKECPPGHWVKQRGTTETDTECEKCPHGYFSRNFSSSAGCANHTDCESLGRKTVIRGTCWHDNICANSCEELKDGGELLLFRTFLPDFFQFHEMRTSMVRKLIGTLNGEEEQPHYRGLLLNKLRDWFTDATVEELRSVPKVLRKLDLVLAGRLERKMRMLNGASDCNQNINVTPPPHCEAEDSSPTESGI</sequence>
<evidence type="ECO:0000256" key="7">
    <source>
        <dbReference type="ARBA" id="ARBA00023180"/>
    </source>
</evidence>
<dbReference type="Bgee" id="ENSELUG00000024407">
    <property type="expression patterns" value="Expressed in liver and 10 other cell types or tissues"/>
</dbReference>
<protein>
    <recommendedName>
        <fullName evidence="10">TNFR-Cys domain-containing protein</fullName>
    </recommendedName>
</protein>
<feature type="domain" description="TNFR-Cys" evidence="10">
    <location>
        <begin position="164"/>
        <end position="200"/>
    </location>
</feature>
<dbReference type="Pfam" id="PF00020">
    <property type="entry name" value="TNFR_c6"/>
    <property type="match status" value="3"/>
</dbReference>
<comment type="subcellular location">
    <subcellularLocation>
        <location evidence="1">Secreted</location>
    </subcellularLocation>
</comment>
<comment type="caution">
    <text evidence="8">Lacks conserved residue(s) required for the propagation of feature annotation.</text>
</comment>
<proteinExistence type="predicted"/>
<dbReference type="Proteomes" id="UP000265140">
    <property type="component" value="Chromosome 16"/>
</dbReference>
<evidence type="ECO:0000256" key="5">
    <source>
        <dbReference type="ARBA" id="ARBA00022737"/>
    </source>
</evidence>
<reference evidence="11" key="4">
    <citation type="submission" date="2025-09" db="UniProtKB">
        <authorList>
            <consortium name="Ensembl"/>
        </authorList>
    </citation>
    <scope>IDENTIFICATION</scope>
</reference>